<keyword evidence="6" id="KW-0999">Mitochondrion inner membrane</keyword>
<comment type="subcellular location">
    <subcellularLocation>
        <location evidence="1">Mitochondrion inner membrane</location>
        <topology evidence="1">Peripheral membrane protein</topology>
        <orientation evidence="1">Matrix side</orientation>
    </subcellularLocation>
</comment>
<keyword evidence="7" id="KW-0249">Electron transport</keyword>
<evidence type="ECO:0000256" key="3">
    <source>
        <dbReference type="ARBA" id="ARBA00014109"/>
    </source>
</evidence>
<evidence type="ECO:0000256" key="8">
    <source>
        <dbReference type="ARBA" id="ARBA00023128"/>
    </source>
</evidence>
<dbReference type="InterPro" id="IPR019377">
    <property type="entry name" value="NADH_UbQ_OxRdtase_su10"/>
</dbReference>
<dbReference type="PANTHER" id="PTHR13094:SF1">
    <property type="entry name" value="NADH DEHYDROGENASE [UBIQUINONE] 1 BETA SUBCOMPLEX SUBUNIT 10"/>
    <property type="match status" value="1"/>
</dbReference>
<name>A0A443SB24_9ACAR</name>
<proteinExistence type="inferred from homology"/>
<evidence type="ECO:0000256" key="1">
    <source>
        <dbReference type="ARBA" id="ARBA00004443"/>
    </source>
</evidence>
<protein>
    <recommendedName>
        <fullName evidence="3">NADH dehydrogenase [ubiquinone] 1 beta subcomplex subunit 10</fullName>
    </recommendedName>
</protein>
<evidence type="ECO:0000256" key="9">
    <source>
        <dbReference type="ARBA" id="ARBA00023136"/>
    </source>
</evidence>
<evidence type="ECO:0000256" key="5">
    <source>
        <dbReference type="ARBA" id="ARBA00022660"/>
    </source>
</evidence>
<dbReference type="STRING" id="299467.A0A443SB24"/>
<evidence type="ECO:0000256" key="7">
    <source>
        <dbReference type="ARBA" id="ARBA00022982"/>
    </source>
</evidence>
<accession>A0A443SB24</accession>
<dbReference type="Proteomes" id="UP000288716">
    <property type="component" value="Unassembled WGS sequence"/>
</dbReference>
<dbReference type="InterPro" id="IPR039993">
    <property type="entry name" value="NDUFB10"/>
</dbReference>
<keyword evidence="8" id="KW-0496">Mitochondrion</keyword>
<comment type="caution">
    <text evidence="10">The sequence shown here is derived from an EMBL/GenBank/DDBJ whole genome shotgun (WGS) entry which is preliminary data.</text>
</comment>
<evidence type="ECO:0000313" key="10">
    <source>
        <dbReference type="EMBL" id="RWS24722.1"/>
    </source>
</evidence>
<gene>
    <name evidence="10" type="ORF">B4U80_06989</name>
</gene>
<dbReference type="OrthoDB" id="6017729at2759"/>
<comment type="similarity">
    <text evidence="2">Belongs to the complex I NDUFB10 subunit family.</text>
</comment>
<dbReference type="PANTHER" id="PTHR13094">
    <property type="entry name" value="NADH-UBIQUINONE OXIDOREDUCTASE PDSW SUBUNIT"/>
    <property type="match status" value="1"/>
</dbReference>
<dbReference type="VEuPathDB" id="VectorBase:LDEU007318"/>
<evidence type="ECO:0000313" key="11">
    <source>
        <dbReference type="Proteomes" id="UP000288716"/>
    </source>
</evidence>
<evidence type="ECO:0000256" key="4">
    <source>
        <dbReference type="ARBA" id="ARBA00022448"/>
    </source>
</evidence>
<sequence>MGNDAAESENDTSRAFPKYREGYFGQPLEDRLHSPASRFLYKLMQVFDAPATFWREKVVEPNRKKDYYYYHQKFRRVPTIDECFIDDAACIYEANEQYHRDRKVENALVSILRARVQQCMYYHGGAQAEKCDEIKKDLKDAELNWFIKCMFKFVVAQYLIVSVDGDMNPMLCNVVDAYMKQKHRMIFERRQQEKQKQKGM</sequence>
<dbReference type="AlphaFoldDB" id="A0A443SB24"/>
<evidence type="ECO:0000256" key="6">
    <source>
        <dbReference type="ARBA" id="ARBA00022792"/>
    </source>
</evidence>
<reference evidence="10 11" key="1">
    <citation type="journal article" date="2018" name="Gigascience">
        <title>Genomes of trombidid mites reveal novel predicted allergens and laterally-transferred genes associated with secondary metabolism.</title>
        <authorList>
            <person name="Dong X."/>
            <person name="Chaisiri K."/>
            <person name="Xia D."/>
            <person name="Armstrong S.D."/>
            <person name="Fang Y."/>
            <person name="Donnelly M.J."/>
            <person name="Kadowaki T."/>
            <person name="McGarry J.W."/>
            <person name="Darby A.C."/>
            <person name="Makepeace B.L."/>
        </authorList>
    </citation>
    <scope>NUCLEOTIDE SEQUENCE [LARGE SCALE GENOMIC DNA]</scope>
    <source>
        <strain evidence="10">UoL-UT</strain>
    </source>
</reference>
<dbReference type="GO" id="GO:0005743">
    <property type="term" value="C:mitochondrial inner membrane"/>
    <property type="evidence" value="ECO:0007669"/>
    <property type="project" value="UniProtKB-SubCell"/>
</dbReference>
<dbReference type="EMBL" id="NCKV01004493">
    <property type="protein sequence ID" value="RWS24722.1"/>
    <property type="molecule type" value="Genomic_DNA"/>
</dbReference>
<dbReference type="GO" id="GO:0045271">
    <property type="term" value="C:respiratory chain complex I"/>
    <property type="evidence" value="ECO:0007669"/>
    <property type="project" value="UniProtKB-ARBA"/>
</dbReference>
<keyword evidence="5" id="KW-0679">Respiratory chain</keyword>
<evidence type="ECO:0000256" key="2">
    <source>
        <dbReference type="ARBA" id="ARBA00008317"/>
    </source>
</evidence>
<keyword evidence="11" id="KW-1185">Reference proteome</keyword>
<keyword evidence="10" id="KW-0830">Ubiquinone</keyword>
<keyword evidence="9" id="KW-0472">Membrane</keyword>
<dbReference type="Pfam" id="PF10249">
    <property type="entry name" value="NDUFB10"/>
    <property type="match status" value="1"/>
</dbReference>
<organism evidence="10 11">
    <name type="scientific">Leptotrombidium deliense</name>
    <dbReference type="NCBI Taxonomy" id="299467"/>
    <lineage>
        <taxon>Eukaryota</taxon>
        <taxon>Metazoa</taxon>
        <taxon>Ecdysozoa</taxon>
        <taxon>Arthropoda</taxon>
        <taxon>Chelicerata</taxon>
        <taxon>Arachnida</taxon>
        <taxon>Acari</taxon>
        <taxon>Acariformes</taxon>
        <taxon>Trombidiformes</taxon>
        <taxon>Prostigmata</taxon>
        <taxon>Anystina</taxon>
        <taxon>Parasitengona</taxon>
        <taxon>Trombiculoidea</taxon>
        <taxon>Trombiculidae</taxon>
        <taxon>Leptotrombidium</taxon>
    </lineage>
</organism>
<keyword evidence="4" id="KW-0813">Transport</keyword>